<gene>
    <name evidence="2" type="ORF">CRE_26151</name>
</gene>
<feature type="region of interest" description="Disordered" evidence="1">
    <location>
        <begin position="1"/>
        <end position="94"/>
    </location>
</feature>
<dbReference type="EMBL" id="DS268413">
    <property type="protein sequence ID" value="EFP07821.1"/>
    <property type="molecule type" value="Genomic_DNA"/>
</dbReference>
<dbReference type="STRING" id="31234.E3LQG3"/>
<dbReference type="SUPFAM" id="SSF48371">
    <property type="entry name" value="ARM repeat"/>
    <property type="match status" value="1"/>
</dbReference>
<feature type="compositionally biased region" description="Basic residues" evidence="1">
    <location>
        <begin position="1071"/>
        <end position="1080"/>
    </location>
</feature>
<feature type="compositionally biased region" description="Acidic residues" evidence="1">
    <location>
        <begin position="1051"/>
        <end position="1064"/>
    </location>
</feature>
<dbReference type="AlphaFoldDB" id="E3LQG3"/>
<feature type="compositionally biased region" description="Acidic residues" evidence="1">
    <location>
        <begin position="31"/>
        <end position="40"/>
    </location>
</feature>
<name>E3LQG3_CAERE</name>
<evidence type="ECO:0000313" key="2">
    <source>
        <dbReference type="EMBL" id="EFP07821.1"/>
    </source>
</evidence>
<protein>
    <submittedName>
        <fullName evidence="2">Uncharacterized protein</fullName>
    </submittedName>
</protein>
<dbReference type="OrthoDB" id="5798252at2759"/>
<evidence type="ECO:0000313" key="3">
    <source>
        <dbReference type="Proteomes" id="UP000008281"/>
    </source>
</evidence>
<feature type="compositionally biased region" description="Acidic residues" evidence="1">
    <location>
        <begin position="12"/>
        <end position="21"/>
    </location>
</feature>
<accession>E3LQG3</accession>
<feature type="compositionally biased region" description="Acidic residues" evidence="1">
    <location>
        <begin position="1096"/>
        <end position="1117"/>
    </location>
</feature>
<feature type="compositionally biased region" description="Acidic residues" evidence="1">
    <location>
        <begin position="64"/>
        <end position="94"/>
    </location>
</feature>
<dbReference type="eggNOG" id="ENOG502R16V">
    <property type="taxonomic scope" value="Eukaryota"/>
</dbReference>
<reference evidence="2" key="1">
    <citation type="submission" date="2007-07" db="EMBL/GenBank/DDBJ databases">
        <title>PCAP assembly of the Caenorhabditis remanei genome.</title>
        <authorList>
            <consortium name="The Caenorhabditis remanei Sequencing Consortium"/>
            <person name="Wilson R.K."/>
        </authorList>
    </citation>
    <scope>NUCLEOTIDE SEQUENCE [LARGE SCALE GENOMIC DNA]</scope>
    <source>
        <strain evidence="2">PB4641</strain>
    </source>
</reference>
<feature type="region of interest" description="Disordered" evidence="1">
    <location>
        <begin position="1028"/>
        <end position="1117"/>
    </location>
</feature>
<evidence type="ECO:0000256" key="1">
    <source>
        <dbReference type="SAM" id="MobiDB-lite"/>
    </source>
</evidence>
<dbReference type="InParanoid" id="E3LQG3"/>
<organism evidence="3">
    <name type="scientific">Caenorhabditis remanei</name>
    <name type="common">Caenorhabditis vulgaris</name>
    <dbReference type="NCBI Taxonomy" id="31234"/>
    <lineage>
        <taxon>Eukaryota</taxon>
        <taxon>Metazoa</taxon>
        <taxon>Ecdysozoa</taxon>
        <taxon>Nematoda</taxon>
        <taxon>Chromadorea</taxon>
        <taxon>Rhabditida</taxon>
        <taxon>Rhabditina</taxon>
        <taxon>Rhabditomorpha</taxon>
        <taxon>Rhabditoidea</taxon>
        <taxon>Rhabditidae</taxon>
        <taxon>Peloderinae</taxon>
        <taxon>Caenorhabditis</taxon>
    </lineage>
</organism>
<keyword evidence="3" id="KW-1185">Reference proteome</keyword>
<sequence length="1117" mass="128783">MESGDHLGNVFSDDEENDSFDDMVPKTKAPDEEEEDDSFDDPVPGMEELGGEENFCNSAVPLVVEDEENEEEEEENDDCDEEEENEEERELDLEEEDFNLLTIEKVPMNVLTSRIARVMAEILSRGEQAAIALFDVANKIVFQVRNLKFVFFFINLIILQSTMLDVEINSVIALIIRGLESVLLDARQREQPAHQIEQIVFLFITKLSVKNKSMKCNDLLNNLIELIDSLYFNIESSVRARVIRLVSCLKEVANKYEDAMRERGDNIFLFTDEDPGEEEDVIPKGVHKRWLGRITKSLMDKSPQVRSQAVVALSLYDHDTVCKTKNGDELTVNDMLWKSMHDVDESVRLTVARRIHIVNEEEIDKCINYIERSKDNRVRQEIILRMASDVHLSSFAENQRFRLVNLLSDSESARIQEVIHQRLVESWMKVAGEDIVSPSIFPAPDAEHEIPKQFPSIILEYLDPFADPIAVYVFVNSKVFVVPHFILLFYSDTDPKSELRRTFLRIFITRCFVDVIFKLSDNRIDSHHLRNRALMFYLPDVTTFVYHLKEFCNTYFKKDDETTDSCKELLLYNIIHLINKAVKYGDAGNDKLIYKQALVQILENADLDFSDDSISTMVTTCFDLCESENETEELCDWVCKTASQLMLHETNEDDEENPSLKKAMESDTVSDRMYLRGATMLLSTCEHEDIKKPTDSMTDLFQRIIPALLGNENKAIKKVGLELIGFATVIDFTNCEPYIKLTRYLIERDDEVLTSTGLHTLVRVIKTHEFPKTAMAIFREEHEDEQSDEEALAKLFEKALISLQGVALVQAVQDCLSMLSHGRYAWPKMYCSILLIAFQKRNQNYQLAKMMNKFCKRSVKSDYRKANLLNGFVRAVNEVSKTNEQDANFNLLEMTELVCTTISSVPIVEEDGEKMKKKEENEKYIEVELAHKMISRSESLPSAWFIRDVFTAMTTSLQLVCVPMEQLNELHDHLIDALTPVRFNAEKTTVIAFKRFMKNCENLITLHQRMKGMPLTVDMKKVKLEASDSQEMIATSSSTSSARKKKNRQEWDDDEVAEESDDSFEYCPKPTRTRSRKRLITPKLGTPSKKKKEGFEKDEVEEEEAYEEINIDDSFEL</sequence>
<dbReference type="Proteomes" id="UP000008281">
    <property type="component" value="Unassembled WGS sequence"/>
</dbReference>
<dbReference type="OMA" id="QFFLISC"/>
<dbReference type="HOGENOM" id="CLU_280934_0_0_1"/>
<dbReference type="FunCoup" id="E3LQG3">
    <property type="interactions" value="152"/>
</dbReference>
<proteinExistence type="predicted"/>
<dbReference type="InterPro" id="IPR016024">
    <property type="entry name" value="ARM-type_fold"/>
</dbReference>